<comment type="subcellular location">
    <subcellularLocation>
        <location evidence="6">Cytoplasm</location>
    </subcellularLocation>
</comment>
<keyword evidence="3 6" id="KW-0597">Phosphoprotein</keyword>
<dbReference type="GO" id="GO:0006935">
    <property type="term" value="P:chemotaxis"/>
    <property type="evidence" value="ECO:0007669"/>
    <property type="project" value="UniProtKB-UniRule"/>
</dbReference>
<dbReference type="Pfam" id="PF01339">
    <property type="entry name" value="CheB_methylest"/>
    <property type="match status" value="1"/>
</dbReference>
<dbReference type="GO" id="GO:0050568">
    <property type="term" value="F:protein-glutamine glutaminase activity"/>
    <property type="evidence" value="ECO:0007669"/>
    <property type="project" value="UniProtKB-UniRule"/>
</dbReference>
<evidence type="ECO:0000259" key="9">
    <source>
        <dbReference type="PROSITE" id="PS50110"/>
    </source>
</evidence>
<comment type="domain">
    <text evidence="6">Contains a C-terminal catalytic domain, and an N-terminal region which modulates catalytic activity.</text>
</comment>
<dbReference type="PROSITE" id="PS50122">
    <property type="entry name" value="CHEB"/>
    <property type="match status" value="1"/>
</dbReference>
<dbReference type="GO" id="GO:0008984">
    <property type="term" value="F:protein-glutamate methylesterase activity"/>
    <property type="evidence" value="ECO:0007669"/>
    <property type="project" value="UniProtKB-UniRule"/>
</dbReference>
<dbReference type="HAMAP" id="MF_00099">
    <property type="entry name" value="CheB_chemtxs"/>
    <property type="match status" value="1"/>
</dbReference>
<dbReference type="PROSITE" id="PS50110">
    <property type="entry name" value="RESPONSE_REGULATORY"/>
    <property type="match status" value="1"/>
</dbReference>
<dbReference type="PANTHER" id="PTHR42872">
    <property type="entry name" value="PROTEIN-GLUTAMATE METHYLESTERASE/PROTEIN-GLUTAMINE GLUTAMINASE"/>
    <property type="match status" value="1"/>
</dbReference>
<evidence type="ECO:0000313" key="11">
    <source>
        <dbReference type="EMBL" id="OQW85941.1"/>
    </source>
</evidence>
<feature type="active site" evidence="6 7">
    <location>
        <position position="299"/>
    </location>
</feature>
<dbReference type="EC" id="3.1.1.61" evidence="6"/>
<feature type="modified residue" description="4-aspartylphosphate" evidence="6 8">
    <location>
        <position position="67"/>
    </location>
</feature>
<dbReference type="PANTHER" id="PTHR42872:SF6">
    <property type="entry name" value="PROTEIN-GLUTAMATE METHYLESTERASE_PROTEIN-GLUTAMINE GLUTAMINASE"/>
    <property type="match status" value="1"/>
</dbReference>
<comment type="catalytic activity">
    <reaction evidence="6">
        <text>L-glutaminyl-[protein] + H2O = L-glutamyl-[protein] + NH4(+)</text>
        <dbReference type="Rhea" id="RHEA:16441"/>
        <dbReference type="Rhea" id="RHEA-COMP:10207"/>
        <dbReference type="Rhea" id="RHEA-COMP:10208"/>
        <dbReference type="ChEBI" id="CHEBI:15377"/>
        <dbReference type="ChEBI" id="CHEBI:28938"/>
        <dbReference type="ChEBI" id="CHEBI:29973"/>
        <dbReference type="ChEBI" id="CHEBI:30011"/>
        <dbReference type="EC" id="3.5.1.44"/>
    </reaction>
</comment>
<dbReference type="PIRSF" id="PIRSF000876">
    <property type="entry name" value="RR_chemtxs_CheB"/>
    <property type="match status" value="1"/>
</dbReference>
<feature type="active site" evidence="6 7">
    <location>
        <position position="206"/>
    </location>
</feature>
<sequence length="359" mass="37741">MTTPHSAISTPNSPIRVLLVDDSPIALHILQRLLSGMPDIQVAGTAANGKEALELIPTLNPDVICTDLHMPVMDGLEFTRAVMNKYPRPILVVSVSVEPDSPNIFRLLEAGALDIYAKPHDILGADQDKLARELASRIRILAGVHVFRRTATAKTTPPTLPPLRLTPHANVRIVAIGASTGGPQALREILSRLPASFPVPVMCVQHIGSDFLTGLVNWLAEACPLTVRKAVQGELPCAGMVYFAPEDTHLELDDGGRFSLSLAPPCDGHRPSATVALRAAARRYGAGTVGVLLTGMGRDGAEGMAEIAAAGGATIAQDETSSVVYGMPKAAVELGAAQHVLPLDHIAPALVALVKGNAE</sequence>
<dbReference type="SUPFAM" id="SSF52172">
    <property type="entry name" value="CheY-like"/>
    <property type="match status" value="1"/>
</dbReference>
<dbReference type="InterPro" id="IPR000673">
    <property type="entry name" value="Sig_transdc_resp-reg_Me-estase"/>
</dbReference>
<dbReference type="InterPro" id="IPR001789">
    <property type="entry name" value="Sig_transdc_resp-reg_receiver"/>
</dbReference>
<comment type="PTM">
    <text evidence="6">Phosphorylated by CheA. Phosphorylation of the N-terminal regulatory domain activates the methylesterase activity.</text>
</comment>
<organism evidence="11 12">
    <name type="scientific">Rhodoferax ferrireducens</name>
    <dbReference type="NCBI Taxonomy" id="192843"/>
    <lineage>
        <taxon>Bacteria</taxon>
        <taxon>Pseudomonadati</taxon>
        <taxon>Pseudomonadota</taxon>
        <taxon>Betaproteobacteria</taxon>
        <taxon>Burkholderiales</taxon>
        <taxon>Comamonadaceae</taxon>
        <taxon>Rhodoferax</taxon>
    </lineage>
</organism>
<dbReference type="CDD" id="cd17541">
    <property type="entry name" value="REC_CheB-like"/>
    <property type="match status" value="1"/>
</dbReference>
<evidence type="ECO:0000256" key="7">
    <source>
        <dbReference type="PROSITE-ProRule" id="PRU00050"/>
    </source>
</evidence>
<dbReference type="EC" id="3.5.1.44" evidence="6"/>
<evidence type="ECO:0000256" key="6">
    <source>
        <dbReference type="HAMAP-Rule" id="MF_00099"/>
    </source>
</evidence>
<evidence type="ECO:0000256" key="5">
    <source>
        <dbReference type="ARBA" id="ARBA00048267"/>
    </source>
</evidence>
<evidence type="ECO:0000259" key="10">
    <source>
        <dbReference type="PROSITE" id="PS50122"/>
    </source>
</evidence>
<accession>A0A1W9KPA7</accession>
<keyword evidence="1 6" id="KW-0963">Cytoplasm</keyword>
<dbReference type="Proteomes" id="UP000192505">
    <property type="component" value="Unassembled WGS sequence"/>
</dbReference>
<keyword evidence="4 6" id="KW-0378">Hydrolase</keyword>
<evidence type="ECO:0000256" key="3">
    <source>
        <dbReference type="ARBA" id="ARBA00022553"/>
    </source>
</evidence>
<dbReference type="InterPro" id="IPR035909">
    <property type="entry name" value="CheB_C"/>
</dbReference>
<feature type="domain" description="Response regulatory" evidence="9">
    <location>
        <begin position="16"/>
        <end position="133"/>
    </location>
</feature>
<feature type="active site" evidence="6 7">
    <location>
        <position position="179"/>
    </location>
</feature>
<comment type="similarity">
    <text evidence="6">Belongs to the CheB family.</text>
</comment>
<evidence type="ECO:0000256" key="8">
    <source>
        <dbReference type="PROSITE-ProRule" id="PRU00169"/>
    </source>
</evidence>
<name>A0A1W9KPA7_9BURK</name>
<dbReference type="GO" id="GO:0000156">
    <property type="term" value="F:phosphorelay response regulator activity"/>
    <property type="evidence" value="ECO:0007669"/>
    <property type="project" value="InterPro"/>
</dbReference>
<dbReference type="Pfam" id="PF00072">
    <property type="entry name" value="Response_reg"/>
    <property type="match status" value="1"/>
</dbReference>
<dbReference type="EMBL" id="MTEI01000028">
    <property type="protein sequence ID" value="OQW85941.1"/>
    <property type="molecule type" value="Genomic_DNA"/>
</dbReference>
<dbReference type="InterPro" id="IPR011006">
    <property type="entry name" value="CheY-like_superfamily"/>
</dbReference>
<feature type="domain" description="CheB-type methylesterase" evidence="10">
    <location>
        <begin position="167"/>
        <end position="357"/>
    </location>
</feature>
<dbReference type="CDD" id="cd16432">
    <property type="entry name" value="CheB_Rec"/>
    <property type="match status" value="1"/>
</dbReference>
<evidence type="ECO:0000256" key="4">
    <source>
        <dbReference type="ARBA" id="ARBA00022801"/>
    </source>
</evidence>
<comment type="catalytic activity">
    <reaction evidence="5 6">
        <text>[protein]-L-glutamate 5-O-methyl ester + H2O = L-glutamyl-[protein] + methanol + H(+)</text>
        <dbReference type="Rhea" id="RHEA:23236"/>
        <dbReference type="Rhea" id="RHEA-COMP:10208"/>
        <dbReference type="Rhea" id="RHEA-COMP:10311"/>
        <dbReference type="ChEBI" id="CHEBI:15377"/>
        <dbReference type="ChEBI" id="CHEBI:15378"/>
        <dbReference type="ChEBI" id="CHEBI:17790"/>
        <dbReference type="ChEBI" id="CHEBI:29973"/>
        <dbReference type="ChEBI" id="CHEBI:82795"/>
        <dbReference type="EC" id="3.1.1.61"/>
    </reaction>
</comment>
<dbReference type="SMART" id="SM00448">
    <property type="entry name" value="REC"/>
    <property type="match status" value="1"/>
</dbReference>
<evidence type="ECO:0000256" key="2">
    <source>
        <dbReference type="ARBA" id="ARBA00022500"/>
    </source>
</evidence>
<dbReference type="Gene3D" id="3.40.50.180">
    <property type="entry name" value="Methylesterase CheB, C-terminal domain"/>
    <property type="match status" value="1"/>
</dbReference>
<evidence type="ECO:0000313" key="12">
    <source>
        <dbReference type="Proteomes" id="UP000192505"/>
    </source>
</evidence>
<evidence type="ECO:0000256" key="1">
    <source>
        <dbReference type="ARBA" id="ARBA00022490"/>
    </source>
</evidence>
<protein>
    <recommendedName>
        <fullName evidence="6">Protein-glutamate methylesterase/protein-glutamine glutaminase</fullName>
        <ecNumber evidence="6">3.1.1.61</ecNumber>
        <ecNumber evidence="6">3.5.1.44</ecNumber>
    </recommendedName>
</protein>
<dbReference type="InterPro" id="IPR008248">
    <property type="entry name" value="CheB-like"/>
</dbReference>
<comment type="caution">
    <text evidence="11">The sequence shown here is derived from an EMBL/GenBank/DDBJ whole genome shotgun (WGS) entry which is preliminary data.</text>
</comment>
<comment type="function">
    <text evidence="6">Involved in chemotaxis. Part of a chemotaxis signal transduction system that modulates chemotaxis in response to various stimuli. Catalyzes the demethylation of specific methylglutamate residues introduced into the chemoreceptors (methyl-accepting chemotaxis proteins or MCP) by CheR. Also mediates the irreversible deamidation of specific glutamine residues to glutamic acid.</text>
</comment>
<dbReference type="NCBIfam" id="NF001965">
    <property type="entry name" value="PRK00742.1"/>
    <property type="match status" value="1"/>
</dbReference>
<dbReference type="Gene3D" id="3.40.50.2300">
    <property type="match status" value="1"/>
</dbReference>
<gene>
    <name evidence="6" type="primary">cheB</name>
    <name evidence="11" type="ORF">BWK72_19715</name>
</gene>
<proteinExistence type="inferred from homology"/>
<keyword evidence="2 6" id="KW-0145">Chemotaxis</keyword>
<dbReference type="SUPFAM" id="SSF52738">
    <property type="entry name" value="Methylesterase CheB, C-terminal domain"/>
    <property type="match status" value="1"/>
</dbReference>
<reference evidence="11 12" key="1">
    <citation type="submission" date="2017-01" db="EMBL/GenBank/DDBJ databases">
        <title>Novel large sulfur bacteria in the metagenomes of groundwater-fed chemosynthetic microbial mats in the Lake Huron basin.</title>
        <authorList>
            <person name="Sharrar A.M."/>
            <person name="Flood B.E."/>
            <person name="Bailey J.V."/>
            <person name="Jones D.S."/>
            <person name="Biddanda B."/>
            <person name="Ruberg S.A."/>
            <person name="Marcus D.N."/>
            <person name="Dick G.J."/>
        </authorList>
    </citation>
    <scope>NUCLEOTIDE SEQUENCE [LARGE SCALE GENOMIC DNA]</scope>
    <source>
        <strain evidence="11">A7</strain>
    </source>
</reference>
<dbReference type="AlphaFoldDB" id="A0A1W9KPA7"/>
<dbReference type="GO" id="GO:0005737">
    <property type="term" value="C:cytoplasm"/>
    <property type="evidence" value="ECO:0007669"/>
    <property type="project" value="UniProtKB-SubCell"/>
</dbReference>
<dbReference type="NCBIfam" id="NF009206">
    <property type="entry name" value="PRK12555.1"/>
    <property type="match status" value="1"/>
</dbReference>